<keyword evidence="3" id="KW-1185">Reference proteome</keyword>
<protein>
    <submittedName>
        <fullName evidence="2">Uncharacterized protein</fullName>
    </submittedName>
</protein>
<reference evidence="2" key="1">
    <citation type="submission" date="2022-08" db="EMBL/GenBank/DDBJ databases">
        <title>Alicyclobacillus dauci DSM2870, complete genome.</title>
        <authorList>
            <person name="Wang Q."/>
            <person name="Cai R."/>
            <person name="Wang Z."/>
        </authorList>
    </citation>
    <scope>NUCLEOTIDE SEQUENCE</scope>
    <source>
        <strain evidence="2">DSM 28700</strain>
    </source>
</reference>
<sequence length="100" mass="11067">MVHPLYPVASRLVGRHVIAHHVNGRAYPGYLTSVARHGIYMVPARYRVVNMDGLDEPTFREIDSCDSEEDFDLVYAPAAYFGFGALTGLTLGALAGGYYW</sequence>
<dbReference type="Proteomes" id="UP001164803">
    <property type="component" value="Chromosome"/>
</dbReference>
<organism evidence="2 3">
    <name type="scientific">Alicyclobacillus dauci</name>
    <dbReference type="NCBI Taxonomy" id="1475485"/>
    <lineage>
        <taxon>Bacteria</taxon>
        <taxon>Bacillati</taxon>
        <taxon>Bacillota</taxon>
        <taxon>Bacilli</taxon>
        <taxon>Bacillales</taxon>
        <taxon>Alicyclobacillaceae</taxon>
        <taxon>Alicyclobacillus</taxon>
    </lineage>
</organism>
<keyword evidence="1" id="KW-1133">Transmembrane helix</keyword>
<accession>A0ABY6Z9Q8</accession>
<dbReference type="RefSeq" id="WP_268046418.1">
    <property type="nucleotide sequence ID" value="NZ_CP104064.1"/>
</dbReference>
<keyword evidence="1" id="KW-0812">Transmembrane</keyword>
<name>A0ABY6Z9Q8_9BACL</name>
<dbReference type="EMBL" id="CP104064">
    <property type="protein sequence ID" value="WAH38825.1"/>
    <property type="molecule type" value="Genomic_DNA"/>
</dbReference>
<keyword evidence="1" id="KW-0472">Membrane</keyword>
<gene>
    <name evidence="2" type="ORF">NZD86_10265</name>
</gene>
<evidence type="ECO:0000313" key="3">
    <source>
        <dbReference type="Proteomes" id="UP001164803"/>
    </source>
</evidence>
<proteinExistence type="predicted"/>
<evidence type="ECO:0000313" key="2">
    <source>
        <dbReference type="EMBL" id="WAH38825.1"/>
    </source>
</evidence>
<evidence type="ECO:0000256" key="1">
    <source>
        <dbReference type="SAM" id="Phobius"/>
    </source>
</evidence>
<feature type="transmembrane region" description="Helical" evidence="1">
    <location>
        <begin position="78"/>
        <end position="99"/>
    </location>
</feature>